<keyword evidence="4" id="KW-1185">Reference proteome</keyword>
<dbReference type="SUPFAM" id="SSF51735">
    <property type="entry name" value="NAD(P)-binding Rossmann-fold domains"/>
    <property type="match status" value="1"/>
</dbReference>
<dbReference type="GO" id="GO:0005811">
    <property type="term" value="C:lipid droplet"/>
    <property type="evidence" value="ECO:0007669"/>
    <property type="project" value="TreeGrafter"/>
</dbReference>
<name>A0A1X7RM84_ZYMT9</name>
<dbReference type="PANTHER" id="PTHR12286:SF5">
    <property type="entry name" value="SACCHAROPINE DEHYDROGENASE-LIKE OXIDOREDUCTASE"/>
    <property type="match status" value="1"/>
</dbReference>
<protein>
    <recommendedName>
        <fullName evidence="2">Saccharopine dehydrogenase NADP binding domain-containing protein</fullName>
    </recommendedName>
</protein>
<sequence length="423" mass="45966">MSQDQRQYEIVVFGATGYTGKYTAEHLTTYAPTDLKWAIAGRSEAKLKAVADEIHSLNPDRLAPGIEIAELNKQDLVKLAKTTKVLISTVGPYHKYGAFAFEACAENGTHYVDCTGEVPWVYDMVEKYDALAKKTGAIMIPQNGMESAPSDMMCWMLVNHIRQTLSVGTAEILDSVYSLKGAPSGGTLDTLLTLFDTYSLSHFAKSMNPWSLSAVAPPQETAGKPLLEKITGIRTDSDLGILTDSLQGPSDIVIVNRSWSLYDGGKFYGPKFKISIYTKVSSNLQAFLMHLALTLGTATLLLPPVRWLLKKFVYQPGQGPTKEQTTNDHCEWRAVANADVTDPNDPKRASGTMAYHGSMYALTAATLSEAAITLARDKTFAHELGGGVLTPATLGAPPCPESGVVVSWWLTAIPARGRDQQQQ</sequence>
<dbReference type="InterPro" id="IPR005097">
    <property type="entry name" value="Sacchrp_dh_NADP-bd"/>
</dbReference>
<gene>
    <name evidence="3" type="ORF">ZT3D7_G3685</name>
</gene>
<organism evidence="3 4">
    <name type="scientific">Zymoseptoria tritici (strain ST99CH_3D7)</name>
    <dbReference type="NCBI Taxonomy" id="1276538"/>
    <lineage>
        <taxon>Eukaryota</taxon>
        <taxon>Fungi</taxon>
        <taxon>Dikarya</taxon>
        <taxon>Ascomycota</taxon>
        <taxon>Pezizomycotina</taxon>
        <taxon>Dothideomycetes</taxon>
        <taxon>Dothideomycetidae</taxon>
        <taxon>Mycosphaerellales</taxon>
        <taxon>Mycosphaerellaceae</taxon>
        <taxon>Zymoseptoria</taxon>
    </lineage>
</organism>
<proteinExistence type="inferred from homology"/>
<dbReference type="Pfam" id="PF03435">
    <property type="entry name" value="Sacchrp_dh_NADP"/>
    <property type="match status" value="1"/>
</dbReference>
<dbReference type="AlphaFoldDB" id="A0A1X7RM84"/>
<evidence type="ECO:0000313" key="4">
    <source>
        <dbReference type="Proteomes" id="UP000215127"/>
    </source>
</evidence>
<dbReference type="GO" id="GO:0009247">
    <property type="term" value="P:glycolipid biosynthetic process"/>
    <property type="evidence" value="ECO:0007669"/>
    <property type="project" value="TreeGrafter"/>
</dbReference>
<dbReference type="Gene3D" id="3.40.50.720">
    <property type="entry name" value="NAD(P)-binding Rossmann-like Domain"/>
    <property type="match status" value="1"/>
</dbReference>
<dbReference type="EMBL" id="LT853694">
    <property type="protein sequence ID" value="SMQ48535.1"/>
    <property type="molecule type" value="Genomic_DNA"/>
</dbReference>
<dbReference type="PANTHER" id="PTHR12286">
    <property type="entry name" value="SACCHAROPINE DEHYDROGENASE-LIKE OXIDOREDUCTASE"/>
    <property type="match status" value="1"/>
</dbReference>
<evidence type="ECO:0000256" key="1">
    <source>
        <dbReference type="ARBA" id="ARBA00038048"/>
    </source>
</evidence>
<dbReference type="Proteomes" id="UP000215127">
    <property type="component" value="Chromosome 3"/>
</dbReference>
<accession>A0A1X7RM84</accession>
<dbReference type="InterPro" id="IPR051276">
    <property type="entry name" value="Saccharopine_DH-like_oxidrdct"/>
</dbReference>
<evidence type="ECO:0000313" key="3">
    <source>
        <dbReference type="EMBL" id="SMQ48535.1"/>
    </source>
</evidence>
<dbReference type="GO" id="GO:0005886">
    <property type="term" value="C:plasma membrane"/>
    <property type="evidence" value="ECO:0007669"/>
    <property type="project" value="TreeGrafter"/>
</dbReference>
<feature type="domain" description="Saccharopine dehydrogenase NADP binding" evidence="2">
    <location>
        <begin position="10"/>
        <end position="139"/>
    </location>
</feature>
<comment type="similarity">
    <text evidence="1">Belongs to the saccharopine dehydrogenase family.</text>
</comment>
<evidence type="ECO:0000259" key="2">
    <source>
        <dbReference type="Pfam" id="PF03435"/>
    </source>
</evidence>
<dbReference type="InterPro" id="IPR036291">
    <property type="entry name" value="NAD(P)-bd_dom_sf"/>
</dbReference>
<reference evidence="3 4" key="1">
    <citation type="submission" date="2016-06" db="EMBL/GenBank/DDBJ databases">
        <authorList>
            <person name="Kjaerup R.B."/>
            <person name="Dalgaard T.S."/>
            <person name="Juul-Madsen H.R."/>
        </authorList>
    </citation>
    <scope>NUCLEOTIDE SEQUENCE [LARGE SCALE GENOMIC DNA]</scope>
</reference>
<dbReference type="GO" id="GO:0005739">
    <property type="term" value="C:mitochondrion"/>
    <property type="evidence" value="ECO:0007669"/>
    <property type="project" value="TreeGrafter"/>
</dbReference>